<gene>
    <name evidence="10" type="primary">topA</name>
    <name evidence="14" type="ORF">A3J46_01550</name>
</gene>
<evidence type="ECO:0000313" key="15">
    <source>
        <dbReference type="Proteomes" id="UP000177167"/>
    </source>
</evidence>
<evidence type="ECO:0000256" key="4">
    <source>
        <dbReference type="ARBA" id="ARBA00022771"/>
    </source>
</evidence>
<comment type="caution">
    <text evidence="14">The sequence shown here is derived from an EMBL/GenBank/DDBJ whole genome shotgun (WGS) entry which is preliminary data.</text>
</comment>
<comment type="function">
    <text evidence="10">Releases the supercoiling and torsional tension of DNA, which is introduced during the DNA replication and transcription, by transiently cleaving and rejoining one strand of the DNA duplex. Introduces a single-strand break via transesterification at a target site in duplex DNA. The scissile phosphodiester is attacked by the catalytic tyrosine of the enzyme, resulting in the formation of a DNA-(5'-phosphotyrosyl)-enzyme intermediate and the expulsion of a 3'-OH DNA strand. The free DNA strand then undergoes passage around the unbroken strand, thus removing DNA supercoils. Finally, in the religation step, the DNA 3'-OH attacks the covalent intermediate to expel the active-site tyrosine and restore the DNA phosphodiester backbone.</text>
</comment>
<dbReference type="InterPro" id="IPR013825">
    <property type="entry name" value="Topo_IA_cen_sub2"/>
</dbReference>
<evidence type="ECO:0000256" key="5">
    <source>
        <dbReference type="ARBA" id="ARBA00022833"/>
    </source>
</evidence>
<dbReference type="Gene3D" id="3.40.50.140">
    <property type="match status" value="1"/>
</dbReference>
<feature type="site" description="Interaction with DNA" evidence="10">
    <location>
        <position position="147"/>
    </location>
</feature>
<dbReference type="InterPro" id="IPR023406">
    <property type="entry name" value="Topo_IA_AS"/>
</dbReference>
<dbReference type="SMART" id="SM00493">
    <property type="entry name" value="TOPRIM"/>
    <property type="match status" value="1"/>
</dbReference>
<reference evidence="14 15" key="1">
    <citation type="journal article" date="2016" name="Nat. Commun.">
        <title>Thousands of microbial genomes shed light on interconnected biogeochemical processes in an aquifer system.</title>
        <authorList>
            <person name="Anantharaman K."/>
            <person name="Brown C.T."/>
            <person name="Hug L.A."/>
            <person name="Sharon I."/>
            <person name="Castelle C.J."/>
            <person name="Probst A.J."/>
            <person name="Thomas B.C."/>
            <person name="Singh A."/>
            <person name="Wilkins M.J."/>
            <person name="Karaoz U."/>
            <person name="Brodie E.L."/>
            <person name="Williams K.H."/>
            <person name="Hubbard S.S."/>
            <person name="Banfield J.F."/>
        </authorList>
    </citation>
    <scope>NUCLEOTIDE SEQUENCE [LARGE SCALE GENOMIC DNA]</scope>
</reference>
<feature type="site" description="Interaction with DNA" evidence="10">
    <location>
        <position position="517"/>
    </location>
</feature>
<dbReference type="InterPro" id="IPR023405">
    <property type="entry name" value="Topo_IA_core_domain"/>
</dbReference>
<dbReference type="Gene3D" id="2.70.20.10">
    <property type="entry name" value="Topoisomerase I, domain 3"/>
    <property type="match status" value="1"/>
</dbReference>
<dbReference type="PRINTS" id="PR00417">
    <property type="entry name" value="PRTPISMRASEI"/>
</dbReference>
<feature type="site" description="Interaction with DNA" evidence="10">
    <location>
        <position position="151"/>
    </location>
</feature>
<evidence type="ECO:0000256" key="9">
    <source>
        <dbReference type="ARBA" id="ARBA00023235"/>
    </source>
</evidence>
<dbReference type="InterPro" id="IPR013826">
    <property type="entry name" value="Topo_IA_cen_sub3"/>
</dbReference>
<dbReference type="InterPro" id="IPR000380">
    <property type="entry name" value="Topo_IA"/>
</dbReference>
<evidence type="ECO:0000256" key="10">
    <source>
        <dbReference type="HAMAP-Rule" id="MF_00952"/>
    </source>
</evidence>
<keyword evidence="5" id="KW-0862">Zinc</keyword>
<dbReference type="Proteomes" id="UP000177167">
    <property type="component" value="Unassembled WGS sequence"/>
</dbReference>
<proteinExistence type="inferred from homology"/>
<dbReference type="GO" id="GO:0003917">
    <property type="term" value="F:DNA topoisomerase type I (single strand cut, ATP-independent) activity"/>
    <property type="evidence" value="ECO:0007669"/>
    <property type="project" value="UniProtKB-UniRule"/>
</dbReference>
<evidence type="ECO:0000259" key="13">
    <source>
        <dbReference type="PROSITE" id="PS52039"/>
    </source>
</evidence>
<comment type="catalytic activity">
    <reaction evidence="1 10">
        <text>ATP-independent breakage of single-stranded DNA, followed by passage and rejoining.</text>
        <dbReference type="EC" id="5.6.2.1"/>
    </reaction>
</comment>
<dbReference type="SMART" id="SM00436">
    <property type="entry name" value="TOP1Bc"/>
    <property type="match status" value="1"/>
</dbReference>
<dbReference type="EMBL" id="MGJP01000030">
    <property type="protein sequence ID" value="OGN09659.1"/>
    <property type="molecule type" value="Genomic_DNA"/>
</dbReference>
<dbReference type="CDD" id="cd03363">
    <property type="entry name" value="TOPRIM_TopoIA_TopoI"/>
    <property type="match status" value="1"/>
</dbReference>
<feature type="region of interest" description="Disordered" evidence="11">
    <location>
        <begin position="351"/>
        <end position="371"/>
    </location>
</feature>
<sequence length="697" mass="79868">MNLVVVESPTKSRTISRFLGSDFIVRSSYGHIRDLPQKSLGIDVDHDFEPKYVIPLKAKKNVLDLKKNSQKADKIILATDKDREGEAIAWHLVQVLGLNAKQIPNSKFRIPKVERIVFHEITKQAIEEALKNPRDIDMNLVDAQQARRILDRLVGYKLSPFLWKKVARGLSAGRVQSVAVRLVVEREREIEKFIPQEYWSISAKLKAQSAEENMESFLTRIDNKQLDKFDIKTKDEADKIVNDLNGAEYVIESVNKEEESRFPLPPFTTSTLQQDAVKKLGFSAKQTMMLAQQLYEGIELGNEGSIGLITYMRTDSVNLSSESIKKASDYILNTLGEKYFEQRAYKTKSKSAQEAHEAIRPTEPSRHPDLTKNYLTPQQYKLYNLIWRRFVASQMTKAVFDSTAIDIKATNNQPIRQAQGPEFIEEQLITNDYWFRANGSILKFDGFLKIYPMKFSENNLPVVKEGEKLDLKELKPEQHFTKPPARYNEASLIKTLEKEGIGRPSTYAPIISTIQQRNYVKKEAKYFHPTEIGIMVNDLLVEHFPSIVDIKFTSKMEDDLDDIAAGKTKWVLTIREFYNPFVETLEKKYAEVSKEQVTQSEKTGQKCEKCGSDMVIRMGRYGKFIACSNYPKCKNILKERKDKEPPKETGELCEKCGGKMVIRKGRFGEFAACSNYPRCKNTKKINSKNVPISSKSE</sequence>
<dbReference type="InterPro" id="IPR028612">
    <property type="entry name" value="Topoisom_1_IA"/>
</dbReference>
<comment type="similarity">
    <text evidence="2 10">Belongs to the type IA topoisomerase family.</text>
</comment>
<keyword evidence="4" id="KW-0863">Zinc-finger</keyword>
<dbReference type="Pfam" id="PF01396">
    <property type="entry name" value="Zn_ribbon_Top1"/>
    <property type="match status" value="2"/>
</dbReference>
<dbReference type="InterPro" id="IPR013498">
    <property type="entry name" value="Topo_IA_Znf"/>
</dbReference>
<evidence type="ECO:0000259" key="12">
    <source>
        <dbReference type="PROSITE" id="PS50880"/>
    </source>
</evidence>
<dbReference type="AlphaFoldDB" id="A0A1F8FBN7"/>
<dbReference type="InterPro" id="IPR006171">
    <property type="entry name" value="TOPRIM_dom"/>
</dbReference>
<evidence type="ECO:0000256" key="6">
    <source>
        <dbReference type="ARBA" id="ARBA00022842"/>
    </source>
</evidence>
<feature type="site" description="Interaction with DNA" evidence="10">
    <location>
        <position position="156"/>
    </location>
</feature>
<comment type="subunit">
    <text evidence="10">Monomer.</text>
</comment>
<dbReference type="InterPro" id="IPR003601">
    <property type="entry name" value="Topo_IA_2"/>
</dbReference>
<dbReference type="GO" id="GO:0006265">
    <property type="term" value="P:DNA topological change"/>
    <property type="evidence" value="ECO:0007669"/>
    <property type="project" value="UniProtKB-UniRule"/>
</dbReference>
<dbReference type="GO" id="GO:0005694">
    <property type="term" value="C:chromosome"/>
    <property type="evidence" value="ECO:0007669"/>
    <property type="project" value="InterPro"/>
</dbReference>
<feature type="site" description="Interaction with DNA" evidence="10">
    <location>
        <position position="313"/>
    </location>
</feature>
<dbReference type="InterPro" id="IPR013824">
    <property type="entry name" value="Topo_IA_cen_sub1"/>
</dbReference>
<evidence type="ECO:0000256" key="3">
    <source>
        <dbReference type="ARBA" id="ARBA00022723"/>
    </source>
</evidence>
<dbReference type="CDD" id="cd00186">
    <property type="entry name" value="TOP1Ac"/>
    <property type="match status" value="1"/>
</dbReference>
<keyword evidence="7 10" id="KW-0799">Topoisomerase</keyword>
<feature type="site" description="Interaction with DNA" evidence="10">
    <location>
        <position position="148"/>
    </location>
</feature>
<keyword evidence="9 10" id="KW-0413">Isomerase</keyword>
<dbReference type="Gene3D" id="1.10.290.10">
    <property type="entry name" value="Topoisomerase I, domain 4"/>
    <property type="match status" value="1"/>
</dbReference>
<dbReference type="InterPro" id="IPR003602">
    <property type="entry name" value="Topo_IA_DNA-bd_dom"/>
</dbReference>
<dbReference type="Gene3D" id="3.30.65.10">
    <property type="entry name" value="Bacterial Topoisomerase I, domain 1"/>
    <property type="match status" value="2"/>
</dbReference>
<protein>
    <recommendedName>
        <fullName evidence="10">DNA topoisomerase 1</fullName>
        <ecNumber evidence="10">5.6.2.1</ecNumber>
    </recommendedName>
    <alternativeName>
        <fullName evidence="10">DNA topoisomerase I</fullName>
    </alternativeName>
</protein>
<dbReference type="GO" id="GO:0003677">
    <property type="term" value="F:DNA binding"/>
    <property type="evidence" value="ECO:0007669"/>
    <property type="project" value="UniProtKB-KW"/>
</dbReference>
<feature type="site" description="Interaction with DNA" evidence="10">
    <location>
        <position position="31"/>
    </location>
</feature>
<evidence type="ECO:0000256" key="7">
    <source>
        <dbReference type="ARBA" id="ARBA00023029"/>
    </source>
</evidence>
<organism evidence="14 15">
    <name type="scientific">Candidatus Yanofskybacteria bacterium RIFCSPHIGHO2_02_FULL_41_11</name>
    <dbReference type="NCBI Taxonomy" id="1802675"/>
    <lineage>
        <taxon>Bacteria</taxon>
        <taxon>Candidatus Yanofskyibacteriota</taxon>
    </lineage>
</organism>
<feature type="compositionally biased region" description="Basic and acidic residues" evidence="11">
    <location>
        <begin position="351"/>
        <end position="370"/>
    </location>
</feature>
<feature type="site" description="Interaction with DNA" evidence="10">
    <location>
        <position position="163"/>
    </location>
</feature>
<dbReference type="Gene3D" id="1.10.460.10">
    <property type="entry name" value="Topoisomerase I, domain 2"/>
    <property type="match status" value="1"/>
</dbReference>
<dbReference type="InterPro" id="IPR013497">
    <property type="entry name" value="Topo_IA_cen"/>
</dbReference>
<dbReference type="SMART" id="SM00437">
    <property type="entry name" value="TOP1Ac"/>
    <property type="match status" value="1"/>
</dbReference>
<keyword evidence="3" id="KW-0479">Metal-binding</keyword>
<evidence type="ECO:0000256" key="11">
    <source>
        <dbReference type="SAM" id="MobiDB-lite"/>
    </source>
</evidence>
<dbReference type="PROSITE" id="PS52039">
    <property type="entry name" value="TOPO_IA_2"/>
    <property type="match status" value="1"/>
</dbReference>
<dbReference type="PANTHER" id="PTHR42785:SF1">
    <property type="entry name" value="DNA TOPOISOMERASE"/>
    <property type="match status" value="1"/>
</dbReference>
<dbReference type="InterPro" id="IPR034149">
    <property type="entry name" value="TOPRIM_TopoI"/>
</dbReference>
<dbReference type="EC" id="5.6.2.1" evidence="10"/>
<feature type="active site" description="O-(5'-phospho-DNA)-tyrosine intermediate" evidence="10">
    <location>
        <position position="311"/>
    </location>
</feature>
<evidence type="ECO:0000256" key="2">
    <source>
        <dbReference type="ARBA" id="ARBA00009446"/>
    </source>
</evidence>
<keyword evidence="8 10" id="KW-0238">DNA-binding</keyword>
<dbReference type="NCBIfam" id="TIGR01051">
    <property type="entry name" value="topA_bact"/>
    <property type="match status" value="1"/>
</dbReference>
<dbReference type="SUPFAM" id="SSF56712">
    <property type="entry name" value="Prokaryotic type I DNA topoisomerase"/>
    <property type="match status" value="1"/>
</dbReference>
<keyword evidence="6" id="KW-0460">Magnesium</keyword>
<evidence type="ECO:0000313" key="14">
    <source>
        <dbReference type="EMBL" id="OGN09659.1"/>
    </source>
</evidence>
<dbReference type="PROSITE" id="PS50880">
    <property type="entry name" value="TOPRIM"/>
    <property type="match status" value="1"/>
</dbReference>
<dbReference type="PROSITE" id="PS00396">
    <property type="entry name" value="TOPO_IA_1"/>
    <property type="match status" value="1"/>
</dbReference>
<dbReference type="InterPro" id="IPR005733">
    <property type="entry name" value="TopoI_bac-type"/>
</dbReference>
<evidence type="ECO:0000256" key="8">
    <source>
        <dbReference type="ARBA" id="ARBA00023125"/>
    </source>
</evidence>
<feature type="domain" description="Topo IA-type catalytic" evidence="13">
    <location>
        <begin position="137"/>
        <end position="585"/>
    </location>
</feature>
<feature type="region of interest" description="Interaction with DNA" evidence="10">
    <location>
        <begin position="171"/>
        <end position="176"/>
    </location>
</feature>
<dbReference type="GO" id="GO:0008270">
    <property type="term" value="F:zinc ion binding"/>
    <property type="evidence" value="ECO:0007669"/>
    <property type="project" value="UniProtKB-KW"/>
</dbReference>
<dbReference type="Pfam" id="PF01751">
    <property type="entry name" value="Toprim"/>
    <property type="match status" value="1"/>
</dbReference>
<dbReference type="Pfam" id="PF01131">
    <property type="entry name" value="Topoisom_bac"/>
    <property type="match status" value="1"/>
</dbReference>
<dbReference type="HAMAP" id="MF_00952">
    <property type="entry name" value="Topoisom_1_prok"/>
    <property type="match status" value="1"/>
</dbReference>
<accession>A0A1F8FBN7</accession>
<dbReference type="SUPFAM" id="SSF57783">
    <property type="entry name" value="Zinc beta-ribbon"/>
    <property type="match status" value="2"/>
</dbReference>
<feature type="domain" description="Toprim" evidence="12">
    <location>
        <begin position="1"/>
        <end position="121"/>
    </location>
</feature>
<dbReference type="PANTHER" id="PTHR42785">
    <property type="entry name" value="DNA TOPOISOMERASE, TYPE IA, CORE"/>
    <property type="match status" value="1"/>
</dbReference>
<name>A0A1F8FBN7_9BACT</name>
<evidence type="ECO:0000256" key="1">
    <source>
        <dbReference type="ARBA" id="ARBA00000213"/>
    </source>
</evidence>